<dbReference type="InterPro" id="IPR006070">
    <property type="entry name" value="Sua5-like_dom"/>
</dbReference>
<dbReference type="AlphaFoldDB" id="A0A0G0TPE9"/>
<evidence type="ECO:0000313" key="14">
    <source>
        <dbReference type="Proteomes" id="UP000034749"/>
    </source>
</evidence>
<dbReference type="InterPro" id="IPR050156">
    <property type="entry name" value="TC-AMP_synthase_SUA5"/>
</dbReference>
<accession>A0A0G0TPE9</accession>
<dbReference type="GO" id="GO:0005737">
    <property type="term" value="C:cytoplasm"/>
    <property type="evidence" value="ECO:0007669"/>
    <property type="project" value="UniProtKB-SubCell"/>
</dbReference>
<dbReference type="InterPro" id="IPR017945">
    <property type="entry name" value="DHBP_synth_RibB-like_a/b_dom"/>
</dbReference>
<keyword evidence="4" id="KW-0963">Cytoplasm</keyword>
<evidence type="ECO:0000256" key="5">
    <source>
        <dbReference type="ARBA" id="ARBA00022679"/>
    </source>
</evidence>
<evidence type="ECO:0000256" key="7">
    <source>
        <dbReference type="ARBA" id="ARBA00022695"/>
    </source>
</evidence>
<evidence type="ECO:0000256" key="1">
    <source>
        <dbReference type="ARBA" id="ARBA00004496"/>
    </source>
</evidence>
<dbReference type="Gene3D" id="3.90.870.10">
    <property type="entry name" value="DHBP synthase"/>
    <property type="match status" value="1"/>
</dbReference>
<dbReference type="GO" id="GO:0000049">
    <property type="term" value="F:tRNA binding"/>
    <property type="evidence" value="ECO:0007669"/>
    <property type="project" value="TreeGrafter"/>
</dbReference>
<keyword evidence="5" id="KW-0808">Transferase</keyword>
<dbReference type="SUPFAM" id="SSF55821">
    <property type="entry name" value="YrdC/RibB"/>
    <property type="match status" value="1"/>
</dbReference>
<dbReference type="GO" id="GO:0005524">
    <property type="term" value="F:ATP binding"/>
    <property type="evidence" value="ECO:0007669"/>
    <property type="project" value="UniProtKB-KW"/>
</dbReference>
<dbReference type="Pfam" id="PF01300">
    <property type="entry name" value="Sua5_yciO_yrdC"/>
    <property type="match status" value="1"/>
</dbReference>
<dbReference type="GO" id="GO:0006450">
    <property type="term" value="P:regulation of translational fidelity"/>
    <property type="evidence" value="ECO:0007669"/>
    <property type="project" value="TreeGrafter"/>
</dbReference>
<evidence type="ECO:0000256" key="9">
    <source>
        <dbReference type="ARBA" id="ARBA00022840"/>
    </source>
</evidence>
<dbReference type="Proteomes" id="UP000034749">
    <property type="component" value="Unassembled WGS sequence"/>
</dbReference>
<comment type="similarity">
    <text evidence="2">Belongs to the SUA5 family.</text>
</comment>
<dbReference type="PROSITE" id="PS51163">
    <property type="entry name" value="YRDC"/>
    <property type="match status" value="1"/>
</dbReference>
<comment type="subcellular location">
    <subcellularLocation>
        <location evidence="1">Cytoplasm</location>
    </subcellularLocation>
</comment>
<keyword evidence="7" id="KW-0548">Nucleotidyltransferase</keyword>
<name>A0A0G0TPE9_9BACT</name>
<protein>
    <recommendedName>
        <fullName evidence="10">L-threonylcarbamoyladenylate synthase</fullName>
        <ecNumber evidence="3">2.7.7.87</ecNumber>
    </recommendedName>
    <alternativeName>
        <fullName evidence="10">L-threonylcarbamoyladenylate synthase</fullName>
    </alternativeName>
</protein>
<evidence type="ECO:0000256" key="4">
    <source>
        <dbReference type="ARBA" id="ARBA00022490"/>
    </source>
</evidence>
<feature type="domain" description="YrdC-like" evidence="12">
    <location>
        <begin position="6"/>
        <end position="190"/>
    </location>
</feature>
<sequence length="190" mass="21315">MSSKNIWDNENLVKTLKNGGVVVIPTDTIYGIVGRAEEADTVERIYKIRKRNKEKPCIILISEIEDLKKFSVQITEEQGKILSEFFPASIPTSVILDCEDSKHAYLHRDTNTLAFRMPTDEGLRNLIKQTGPILAPSANLEARPPSENIDEARDYFGDFVDLYVDGGEIVGKASKIIRLHKDGTVSIIRL</sequence>
<dbReference type="EMBL" id="LBZW01000023">
    <property type="protein sequence ID" value="KKR78868.1"/>
    <property type="molecule type" value="Genomic_DNA"/>
</dbReference>
<dbReference type="PANTHER" id="PTHR17490:SF16">
    <property type="entry name" value="THREONYLCARBAMOYL-AMP SYNTHASE"/>
    <property type="match status" value="1"/>
</dbReference>
<dbReference type="GO" id="GO:0003725">
    <property type="term" value="F:double-stranded RNA binding"/>
    <property type="evidence" value="ECO:0007669"/>
    <property type="project" value="InterPro"/>
</dbReference>
<evidence type="ECO:0000313" key="13">
    <source>
        <dbReference type="EMBL" id="KKR78868.1"/>
    </source>
</evidence>
<dbReference type="NCBIfam" id="TIGR00057">
    <property type="entry name" value="L-threonylcarbamoyladenylate synthase"/>
    <property type="match status" value="1"/>
</dbReference>
<keyword evidence="6" id="KW-0819">tRNA processing</keyword>
<comment type="catalytic activity">
    <reaction evidence="11">
        <text>L-threonine + hydrogencarbonate + ATP = L-threonylcarbamoyladenylate + diphosphate + H2O</text>
        <dbReference type="Rhea" id="RHEA:36407"/>
        <dbReference type="ChEBI" id="CHEBI:15377"/>
        <dbReference type="ChEBI" id="CHEBI:17544"/>
        <dbReference type="ChEBI" id="CHEBI:30616"/>
        <dbReference type="ChEBI" id="CHEBI:33019"/>
        <dbReference type="ChEBI" id="CHEBI:57926"/>
        <dbReference type="ChEBI" id="CHEBI:73682"/>
        <dbReference type="EC" id="2.7.7.87"/>
    </reaction>
</comment>
<evidence type="ECO:0000256" key="11">
    <source>
        <dbReference type="ARBA" id="ARBA00048366"/>
    </source>
</evidence>
<evidence type="ECO:0000256" key="2">
    <source>
        <dbReference type="ARBA" id="ARBA00007663"/>
    </source>
</evidence>
<evidence type="ECO:0000256" key="10">
    <source>
        <dbReference type="ARBA" id="ARBA00029774"/>
    </source>
</evidence>
<evidence type="ECO:0000256" key="8">
    <source>
        <dbReference type="ARBA" id="ARBA00022741"/>
    </source>
</evidence>
<gene>
    <name evidence="13" type="ORF">UU24_C0023G0015</name>
</gene>
<reference evidence="13 14" key="1">
    <citation type="journal article" date="2015" name="Nature">
        <title>rRNA introns, odd ribosomes, and small enigmatic genomes across a large radiation of phyla.</title>
        <authorList>
            <person name="Brown C.T."/>
            <person name="Hug L.A."/>
            <person name="Thomas B.C."/>
            <person name="Sharon I."/>
            <person name="Castelle C.J."/>
            <person name="Singh A."/>
            <person name="Wilkins M.J."/>
            <person name="Williams K.H."/>
            <person name="Banfield J.F."/>
        </authorList>
    </citation>
    <scope>NUCLEOTIDE SEQUENCE [LARGE SCALE GENOMIC DNA]</scope>
</reference>
<keyword evidence="9" id="KW-0067">ATP-binding</keyword>
<keyword evidence="8" id="KW-0547">Nucleotide-binding</keyword>
<evidence type="ECO:0000256" key="6">
    <source>
        <dbReference type="ARBA" id="ARBA00022694"/>
    </source>
</evidence>
<dbReference type="GO" id="GO:0061710">
    <property type="term" value="F:L-threonylcarbamoyladenylate synthase"/>
    <property type="evidence" value="ECO:0007669"/>
    <property type="project" value="UniProtKB-EC"/>
</dbReference>
<comment type="caution">
    <text evidence="13">The sequence shown here is derived from an EMBL/GenBank/DDBJ whole genome shotgun (WGS) entry which is preliminary data.</text>
</comment>
<organism evidence="13 14">
    <name type="scientific">Candidatus Nomurabacteria bacterium GW2011_GWA2_40_9</name>
    <dbReference type="NCBI Taxonomy" id="1618734"/>
    <lineage>
        <taxon>Bacteria</taxon>
        <taxon>Candidatus Nomuraibacteriota</taxon>
    </lineage>
</organism>
<dbReference type="GO" id="GO:0008033">
    <property type="term" value="P:tRNA processing"/>
    <property type="evidence" value="ECO:0007669"/>
    <property type="project" value="UniProtKB-KW"/>
</dbReference>
<dbReference type="PANTHER" id="PTHR17490">
    <property type="entry name" value="SUA5"/>
    <property type="match status" value="1"/>
</dbReference>
<proteinExistence type="inferred from homology"/>
<evidence type="ECO:0000259" key="12">
    <source>
        <dbReference type="PROSITE" id="PS51163"/>
    </source>
</evidence>
<dbReference type="EC" id="2.7.7.87" evidence="3"/>
<evidence type="ECO:0000256" key="3">
    <source>
        <dbReference type="ARBA" id="ARBA00012584"/>
    </source>
</evidence>